<dbReference type="EMBL" id="UEYP01000001">
    <property type="protein sequence ID" value="SSC65895.1"/>
    <property type="molecule type" value="Genomic_DNA"/>
</dbReference>
<reference evidence="2" key="1">
    <citation type="submission" date="2018-07" db="EMBL/GenBank/DDBJ databases">
        <authorList>
            <person name="Peiro R."/>
            <person name="Begona"/>
            <person name="Cbmso G."/>
            <person name="Lopez M."/>
            <person name="Gonzalez S."/>
        </authorList>
    </citation>
    <scope>NUCLEOTIDE SEQUENCE [LARGE SCALE GENOMIC DNA]</scope>
</reference>
<sequence>MQVNSAELLPAVWMGRTPSRQARYFMRSPTAKALKKSKLTKVKNA</sequence>
<evidence type="ECO:0000313" key="1">
    <source>
        <dbReference type="EMBL" id="SSC65895.1"/>
    </source>
</evidence>
<dbReference type="Proteomes" id="UP000254764">
    <property type="component" value="Unassembled WGS sequence"/>
</dbReference>
<gene>
    <name evidence="1" type="ORF">RHIZ70_1603</name>
</gene>
<keyword evidence="2" id="KW-1185">Reference proteome</keyword>
<accession>A0A376ADM2</accession>
<dbReference type="AlphaFoldDB" id="A0A376ADM2"/>
<name>A0A376ADM2_9HYPH</name>
<evidence type="ECO:0000313" key="2">
    <source>
        <dbReference type="Proteomes" id="UP000254764"/>
    </source>
</evidence>
<proteinExistence type="predicted"/>
<protein>
    <submittedName>
        <fullName evidence="1">Uncharacterized protein</fullName>
    </submittedName>
</protein>
<organism evidence="1 2">
    <name type="scientific">Ciceribacter selenitireducens ATCC BAA-1503</name>
    <dbReference type="NCBI Taxonomy" id="1336235"/>
    <lineage>
        <taxon>Bacteria</taxon>
        <taxon>Pseudomonadati</taxon>
        <taxon>Pseudomonadota</taxon>
        <taxon>Alphaproteobacteria</taxon>
        <taxon>Hyphomicrobiales</taxon>
        <taxon>Rhizobiaceae</taxon>
        <taxon>Ciceribacter</taxon>
    </lineage>
</organism>